<comment type="caution">
    <text evidence="2">The sequence shown here is derived from an EMBL/GenBank/DDBJ whole genome shotgun (WGS) entry which is preliminary data.</text>
</comment>
<accession>A0A178MN48</accession>
<dbReference type="Pfam" id="PF01740">
    <property type="entry name" value="STAS"/>
    <property type="match status" value="1"/>
</dbReference>
<dbReference type="InterPro" id="IPR002645">
    <property type="entry name" value="STAS_dom"/>
</dbReference>
<name>A0A178MN48_9PROT</name>
<dbReference type="AlphaFoldDB" id="A0A178MN48"/>
<proteinExistence type="predicted"/>
<dbReference type="PROSITE" id="PS50801">
    <property type="entry name" value="STAS"/>
    <property type="match status" value="1"/>
</dbReference>
<sequence length="100" mass="10841">MNISIAHTNDILTVSLDGVLDYTTSNQMESLITDLKVIKAARVVVDLAKVPRVDSVGLGMLHLVKDSIIDNGARMVLKGAVGNVQRLFQLTDSSQSFDIE</sequence>
<dbReference type="CDD" id="cd07043">
    <property type="entry name" value="STAS_anti-anti-sigma_factors"/>
    <property type="match status" value="1"/>
</dbReference>
<dbReference type="PANTHER" id="PTHR33495">
    <property type="entry name" value="ANTI-SIGMA FACTOR ANTAGONIST TM_1081-RELATED-RELATED"/>
    <property type="match status" value="1"/>
</dbReference>
<evidence type="ECO:0000259" key="1">
    <source>
        <dbReference type="PROSITE" id="PS50801"/>
    </source>
</evidence>
<dbReference type="STRING" id="1285242.A6A04_01555"/>
<feature type="domain" description="STAS" evidence="1">
    <location>
        <begin position="1"/>
        <end position="100"/>
    </location>
</feature>
<dbReference type="InterPro" id="IPR036513">
    <property type="entry name" value="STAS_dom_sf"/>
</dbReference>
<dbReference type="EMBL" id="LWQT01000055">
    <property type="protein sequence ID" value="OAN50121.1"/>
    <property type="molecule type" value="Genomic_DNA"/>
</dbReference>
<gene>
    <name evidence="2" type="ORF">A6A04_01555</name>
</gene>
<evidence type="ECO:0000313" key="2">
    <source>
        <dbReference type="EMBL" id="OAN50121.1"/>
    </source>
</evidence>
<keyword evidence="3" id="KW-1185">Reference proteome</keyword>
<dbReference type="GO" id="GO:0043856">
    <property type="term" value="F:anti-sigma factor antagonist activity"/>
    <property type="evidence" value="ECO:0007669"/>
    <property type="project" value="TreeGrafter"/>
</dbReference>
<evidence type="ECO:0000313" key="3">
    <source>
        <dbReference type="Proteomes" id="UP000078428"/>
    </source>
</evidence>
<dbReference type="Proteomes" id="UP000078428">
    <property type="component" value="Unassembled WGS sequence"/>
</dbReference>
<reference evidence="2 3" key="1">
    <citation type="submission" date="2016-04" db="EMBL/GenBank/DDBJ databases">
        <title>Draft genome sequence of freshwater magnetotactic bacteria Magnetospirillum marisnigri SP-1 and Magnetospirillum moscoviense BB-1.</title>
        <authorList>
            <person name="Koziaeva V."/>
            <person name="Dziuba M.V."/>
            <person name="Ivanov T.M."/>
            <person name="Kuznetsov B."/>
            <person name="Grouzdev D.S."/>
        </authorList>
    </citation>
    <scope>NUCLEOTIDE SEQUENCE [LARGE SCALE GENOMIC DNA]</scope>
    <source>
        <strain evidence="2 3">SP-1</strain>
    </source>
</reference>
<dbReference type="SUPFAM" id="SSF52091">
    <property type="entry name" value="SpoIIaa-like"/>
    <property type="match status" value="1"/>
</dbReference>
<dbReference type="RefSeq" id="WP_068492375.1">
    <property type="nucleotide sequence ID" value="NZ_LWQT01000055.1"/>
</dbReference>
<dbReference type="Gene3D" id="3.30.750.24">
    <property type="entry name" value="STAS domain"/>
    <property type="match status" value="1"/>
</dbReference>
<dbReference type="OrthoDB" id="8236316at2"/>
<protein>
    <submittedName>
        <fullName evidence="2">Anti-anti-sigma factor</fullName>
    </submittedName>
</protein>
<organism evidence="2 3">
    <name type="scientific">Paramagnetospirillum marisnigri</name>
    <dbReference type="NCBI Taxonomy" id="1285242"/>
    <lineage>
        <taxon>Bacteria</taxon>
        <taxon>Pseudomonadati</taxon>
        <taxon>Pseudomonadota</taxon>
        <taxon>Alphaproteobacteria</taxon>
        <taxon>Rhodospirillales</taxon>
        <taxon>Magnetospirillaceae</taxon>
        <taxon>Paramagnetospirillum</taxon>
    </lineage>
</organism>